<dbReference type="EMBL" id="CM001882">
    <property type="protein sequence ID" value="EOY05974.1"/>
    <property type="molecule type" value="Genomic_DNA"/>
</dbReference>
<sequence>MSVNRDVAAIVMGLREVPGRDIFYQLAFRGRSLLKIEPSVSDTHLHRDKRWSRNILGMNIPRLSMKSKAIKAKKPLAAQGVGRWYRVQVLAAWSVAFYLHKNCAEAPLEINHPFHRKHPLVLMPTPPYGPRARCFCDFCGRTCKMFVYHCSCGLDFHIKCALFSCTIAEKNFGELEHIVLPWISIDEQTEELESAKCFGCWNPLLESTYFSLDCRFNLHKKCVELSPEINHFSHQEYLLVLQCNGERFSSNVSKTTTIWFCLLLFTMQVCPPY</sequence>
<dbReference type="AlphaFoldDB" id="A0A061EUL5"/>
<dbReference type="STRING" id="3641.A0A061EUL5"/>
<dbReference type="PANTHER" id="PTHR46288:SF62">
    <property type="entry name" value="CYSTEINE_HISTIDINE-RICH C1 DOMAIN FAMILY PROTEIN"/>
    <property type="match status" value="1"/>
</dbReference>
<dbReference type="Proteomes" id="UP000026915">
    <property type="component" value="Chromosome 4"/>
</dbReference>
<dbReference type="Gramene" id="EOY05974">
    <property type="protein sequence ID" value="EOY05974"/>
    <property type="gene ID" value="TCM_020834"/>
</dbReference>
<evidence type="ECO:0008006" key="3">
    <source>
        <dbReference type="Google" id="ProtNLM"/>
    </source>
</evidence>
<evidence type="ECO:0000313" key="2">
    <source>
        <dbReference type="Proteomes" id="UP000026915"/>
    </source>
</evidence>
<dbReference type="InterPro" id="IPR046349">
    <property type="entry name" value="C1-like_sf"/>
</dbReference>
<dbReference type="PANTHER" id="PTHR46288">
    <property type="entry name" value="PHORBOL-ESTER/DAG-TYPE DOMAIN-CONTAINING PROTEIN"/>
    <property type="match status" value="1"/>
</dbReference>
<reference evidence="1 2" key="1">
    <citation type="journal article" date="2013" name="Genome Biol.">
        <title>The genome sequence of the most widely cultivated cacao type and its use to identify candidate genes regulating pod color.</title>
        <authorList>
            <person name="Motamayor J.C."/>
            <person name="Mockaitis K."/>
            <person name="Schmutz J."/>
            <person name="Haiminen N."/>
            <person name="Iii D.L."/>
            <person name="Cornejo O."/>
            <person name="Findley S.D."/>
            <person name="Zheng P."/>
            <person name="Utro F."/>
            <person name="Royaert S."/>
            <person name="Saski C."/>
            <person name="Jenkins J."/>
            <person name="Podicheti R."/>
            <person name="Zhao M."/>
            <person name="Scheffler B.E."/>
            <person name="Stack J.C."/>
            <person name="Feltus F.A."/>
            <person name="Mustiga G.M."/>
            <person name="Amores F."/>
            <person name="Phillips W."/>
            <person name="Marelli J.P."/>
            <person name="May G.D."/>
            <person name="Shapiro H."/>
            <person name="Ma J."/>
            <person name="Bustamante C.D."/>
            <person name="Schnell R.J."/>
            <person name="Main D."/>
            <person name="Gilbert D."/>
            <person name="Parida L."/>
            <person name="Kuhn D.N."/>
        </authorList>
    </citation>
    <scope>NUCLEOTIDE SEQUENCE [LARGE SCALE GENOMIC DNA]</scope>
    <source>
        <strain evidence="2">cv. Matina 1-6</strain>
    </source>
</reference>
<dbReference type="InParanoid" id="A0A061EUL5"/>
<dbReference type="HOGENOM" id="CLU_1020893_0_0_1"/>
<keyword evidence="2" id="KW-1185">Reference proteome</keyword>
<gene>
    <name evidence="1" type="ORF">TCM_020834</name>
</gene>
<accession>A0A061EUL5</accession>
<evidence type="ECO:0000313" key="1">
    <source>
        <dbReference type="EMBL" id="EOY05974.1"/>
    </source>
</evidence>
<organism evidence="1 2">
    <name type="scientific">Theobroma cacao</name>
    <name type="common">Cacao</name>
    <name type="synonym">Cocoa</name>
    <dbReference type="NCBI Taxonomy" id="3641"/>
    <lineage>
        <taxon>Eukaryota</taxon>
        <taxon>Viridiplantae</taxon>
        <taxon>Streptophyta</taxon>
        <taxon>Embryophyta</taxon>
        <taxon>Tracheophyta</taxon>
        <taxon>Spermatophyta</taxon>
        <taxon>Magnoliopsida</taxon>
        <taxon>eudicotyledons</taxon>
        <taxon>Gunneridae</taxon>
        <taxon>Pentapetalae</taxon>
        <taxon>rosids</taxon>
        <taxon>malvids</taxon>
        <taxon>Malvales</taxon>
        <taxon>Malvaceae</taxon>
        <taxon>Byttnerioideae</taxon>
        <taxon>Theobroma</taxon>
    </lineage>
</organism>
<dbReference type="SUPFAM" id="SSF57889">
    <property type="entry name" value="Cysteine-rich domain"/>
    <property type="match status" value="2"/>
</dbReference>
<name>A0A061EUL5_THECC</name>
<proteinExistence type="predicted"/>
<protein>
    <recommendedName>
        <fullName evidence="3">Cysteine/Histidine-rich C1 domain family protein</fullName>
    </recommendedName>
</protein>